<evidence type="ECO:0000256" key="10">
    <source>
        <dbReference type="ARBA" id="ARBA00023004"/>
    </source>
</evidence>
<dbReference type="RefSeq" id="WP_064123378.1">
    <property type="nucleotide sequence ID" value="NZ_CP015243.1"/>
</dbReference>
<feature type="binding site" evidence="15">
    <location>
        <position position="329"/>
    </location>
    <ligand>
        <name>S-adenosyl-L-methionine</name>
        <dbReference type="ChEBI" id="CHEBI:59789"/>
        <label>1</label>
    </ligand>
</feature>
<dbReference type="SFLD" id="SFLDS00029">
    <property type="entry name" value="Radical_SAM"/>
    <property type="match status" value="1"/>
</dbReference>
<dbReference type="PANTHER" id="PTHR13932">
    <property type="entry name" value="COPROPORPHYRINIGEN III OXIDASE"/>
    <property type="match status" value="1"/>
</dbReference>
<dbReference type="KEGG" id="haa:A5892_14350"/>
<evidence type="ECO:0000256" key="14">
    <source>
        <dbReference type="PIRNR" id="PIRNR000167"/>
    </source>
</evidence>
<feature type="binding site" evidence="16">
    <location>
        <position position="69"/>
    </location>
    <ligand>
        <name>[4Fe-4S] cluster</name>
        <dbReference type="ChEBI" id="CHEBI:49883"/>
        <note>4Fe-4S-S-AdoMet</note>
    </ligand>
</feature>
<keyword evidence="10 14" id="KW-0408">Iron</keyword>
<evidence type="ECO:0000256" key="15">
    <source>
        <dbReference type="PIRSR" id="PIRSR000167-1"/>
    </source>
</evidence>
<keyword evidence="6 14" id="KW-0963">Cytoplasm</keyword>
<dbReference type="InterPro" id="IPR004558">
    <property type="entry name" value="Coprogen_oxidase_HemN"/>
</dbReference>
<comment type="catalytic activity">
    <reaction evidence="13 14">
        <text>coproporphyrinogen III + 2 S-adenosyl-L-methionine = protoporphyrinogen IX + 2 5'-deoxyadenosine + 2 L-methionine + 2 CO2</text>
        <dbReference type="Rhea" id="RHEA:15425"/>
        <dbReference type="ChEBI" id="CHEBI:16526"/>
        <dbReference type="ChEBI" id="CHEBI:17319"/>
        <dbReference type="ChEBI" id="CHEBI:57307"/>
        <dbReference type="ChEBI" id="CHEBI:57309"/>
        <dbReference type="ChEBI" id="CHEBI:57844"/>
        <dbReference type="ChEBI" id="CHEBI:59789"/>
        <dbReference type="EC" id="1.3.98.3"/>
    </reaction>
</comment>
<organism evidence="18 19">
    <name type="scientific">Halotalea alkalilenta</name>
    <dbReference type="NCBI Taxonomy" id="376489"/>
    <lineage>
        <taxon>Bacteria</taxon>
        <taxon>Pseudomonadati</taxon>
        <taxon>Pseudomonadota</taxon>
        <taxon>Gammaproteobacteria</taxon>
        <taxon>Oceanospirillales</taxon>
        <taxon>Halomonadaceae</taxon>
        <taxon>Halotalea</taxon>
    </lineage>
</organism>
<feature type="binding site" evidence="15">
    <location>
        <position position="56"/>
    </location>
    <ligand>
        <name>S-adenosyl-L-methionine</name>
        <dbReference type="ChEBI" id="CHEBI:59789"/>
        <label>1</label>
    </ligand>
</feature>
<evidence type="ECO:0000313" key="19">
    <source>
        <dbReference type="Proteomes" id="UP000077875"/>
    </source>
</evidence>
<feature type="binding site" evidence="15">
    <location>
        <position position="184"/>
    </location>
    <ligand>
        <name>S-adenosyl-L-methionine</name>
        <dbReference type="ChEBI" id="CHEBI:59789"/>
        <label>2</label>
    </ligand>
</feature>
<protein>
    <recommendedName>
        <fullName evidence="14">Coproporphyrinogen-III oxidase</fullName>
        <ecNumber evidence="14">1.3.98.3</ecNumber>
    </recommendedName>
</protein>
<evidence type="ECO:0000256" key="4">
    <source>
        <dbReference type="ARBA" id="ARBA00011245"/>
    </source>
</evidence>
<evidence type="ECO:0000256" key="2">
    <source>
        <dbReference type="ARBA" id="ARBA00004785"/>
    </source>
</evidence>
<accession>A0A172YGT8</accession>
<dbReference type="Pfam" id="PF06969">
    <property type="entry name" value="HemN_C"/>
    <property type="match status" value="1"/>
</dbReference>
<feature type="binding site" evidence="16">
    <location>
        <position position="66"/>
    </location>
    <ligand>
        <name>[4Fe-4S] cluster</name>
        <dbReference type="ChEBI" id="CHEBI:49883"/>
        <note>4Fe-4S-S-AdoMet</note>
    </ligand>
</feature>
<evidence type="ECO:0000256" key="1">
    <source>
        <dbReference type="ARBA" id="ARBA00004496"/>
    </source>
</evidence>
<dbReference type="PANTHER" id="PTHR13932:SF6">
    <property type="entry name" value="OXYGEN-INDEPENDENT COPROPORPHYRINOGEN III OXIDASE"/>
    <property type="match status" value="1"/>
</dbReference>
<dbReference type="InterPro" id="IPR034505">
    <property type="entry name" value="Coproporphyrinogen-III_oxidase"/>
</dbReference>
<evidence type="ECO:0000259" key="17">
    <source>
        <dbReference type="PROSITE" id="PS51918"/>
    </source>
</evidence>
<evidence type="ECO:0000256" key="9">
    <source>
        <dbReference type="ARBA" id="ARBA00023002"/>
    </source>
</evidence>
<dbReference type="Gene3D" id="3.20.20.70">
    <property type="entry name" value="Aldolase class I"/>
    <property type="match status" value="1"/>
</dbReference>
<dbReference type="SFLD" id="SFLDG01065">
    <property type="entry name" value="anaerobic_coproporphyrinogen-I"/>
    <property type="match status" value="1"/>
</dbReference>
<evidence type="ECO:0000256" key="3">
    <source>
        <dbReference type="ARBA" id="ARBA00005493"/>
    </source>
</evidence>
<dbReference type="AlphaFoldDB" id="A0A172YGT8"/>
<dbReference type="SMART" id="SM00729">
    <property type="entry name" value="Elp3"/>
    <property type="match status" value="1"/>
</dbReference>
<evidence type="ECO:0000256" key="12">
    <source>
        <dbReference type="ARBA" id="ARBA00023244"/>
    </source>
</evidence>
<evidence type="ECO:0000256" key="6">
    <source>
        <dbReference type="ARBA" id="ARBA00022490"/>
    </source>
</evidence>
<comment type="subunit">
    <text evidence="4">Monomer.</text>
</comment>
<evidence type="ECO:0000256" key="11">
    <source>
        <dbReference type="ARBA" id="ARBA00023014"/>
    </source>
</evidence>
<comment type="similarity">
    <text evidence="3 14">Belongs to the anaerobic coproporphyrinogen-III oxidase family.</text>
</comment>
<reference evidence="18 19" key="1">
    <citation type="submission" date="2016-04" db="EMBL/GenBank/DDBJ databases">
        <title>Complete Genome Sequence of Halotalea alkalilenta IHB B 13600.</title>
        <authorList>
            <person name="Swarnkar M.K."/>
            <person name="Sharma A."/>
            <person name="Kaushal K."/>
            <person name="Soni R."/>
            <person name="Rana S."/>
            <person name="Singh A.K."/>
            <person name="Gulati A."/>
        </authorList>
    </citation>
    <scope>NUCLEOTIDE SEQUENCE [LARGE SCALE GENOMIC DNA]</scope>
    <source>
        <strain evidence="18 19">IHB B 13600</strain>
    </source>
</reference>
<feature type="binding site" evidence="15">
    <location>
        <begin position="113"/>
        <end position="114"/>
    </location>
    <ligand>
        <name>S-adenosyl-L-methionine</name>
        <dbReference type="ChEBI" id="CHEBI:59789"/>
        <label>2</label>
    </ligand>
</feature>
<dbReference type="GO" id="GO:0004109">
    <property type="term" value="F:coproporphyrinogen oxidase activity"/>
    <property type="evidence" value="ECO:0007669"/>
    <property type="project" value="InterPro"/>
</dbReference>
<comment type="cofactor">
    <cofactor evidence="14 16">
        <name>[4Fe-4S] cluster</name>
        <dbReference type="ChEBI" id="CHEBI:49883"/>
    </cofactor>
    <text evidence="14 16">Binds 1 [4Fe-4S] cluster. The cluster is coordinated with 3 cysteines and an exchangeable S-adenosyl-L-methionine.</text>
</comment>
<evidence type="ECO:0000313" key="18">
    <source>
        <dbReference type="EMBL" id="ANF58509.1"/>
    </source>
</evidence>
<keyword evidence="12 14" id="KW-0627">Porphyrin biosynthesis</keyword>
<dbReference type="GO" id="GO:0006782">
    <property type="term" value="P:protoporphyrinogen IX biosynthetic process"/>
    <property type="evidence" value="ECO:0007669"/>
    <property type="project" value="UniProtKB-UniPathway"/>
</dbReference>
<dbReference type="NCBIfam" id="TIGR00538">
    <property type="entry name" value="hemN"/>
    <property type="match status" value="1"/>
</dbReference>
<dbReference type="InterPro" id="IPR058240">
    <property type="entry name" value="rSAM_sf"/>
</dbReference>
<dbReference type="CDD" id="cd01335">
    <property type="entry name" value="Radical_SAM"/>
    <property type="match status" value="1"/>
</dbReference>
<dbReference type="SUPFAM" id="SSF102114">
    <property type="entry name" value="Radical SAM enzymes"/>
    <property type="match status" value="1"/>
</dbReference>
<dbReference type="GO" id="GO:0046872">
    <property type="term" value="F:metal ion binding"/>
    <property type="evidence" value="ECO:0007669"/>
    <property type="project" value="UniProtKB-KW"/>
</dbReference>
<dbReference type="PIRSF" id="PIRSF000167">
    <property type="entry name" value="HemN"/>
    <property type="match status" value="1"/>
</dbReference>
<evidence type="ECO:0000256" key="8">
    <source>
        <dbReference type="ARBA" id="ARBA00022723"/>
    </source>
</evidence>
<dbReference type="GO" id="GO:0051539">
    <property type="term" value="F:4 iron, 4 sulfur cluster binding"/>
    <property type="evidence" value="ECO:0007669"/>
    <property type="project" value="UniProtKB-KW"/>
</dbReference>
<feature type="binding site" evidence="15">
    <location>
        <position position="172"/>
    </location>
    <ligand>
        <name>S-adenosyl-L-methionine</name>
        <dbReference type="ChEBI" id="CHEBI:59789"/>
        <label>2</label>
    </ligand>
</feature>
<keyword evidence="11 14" id="KW-0411">Iron-sulfur</keyword>
<dbReference type="UniPathway" id="UPA00251">
    <property type="reaction ID" value="UER00323"/>
</dbReference>
<feature type="domain" description="Radical SAM core" evidence="17">
    <location>
        <begin position="47"/>
        <end position="283"/>
    </location>
</feature>
<evidence type="ECO:0000256" key="7">
    <source>
        <dbReference type="ARBA" id="ARBA00022691"/>
    </source>
</evidence>
<dbReference type="PROSITE" id="PS51918">
    <property type="entry name" value="RADICAL_SAM"/>
    <property type="match status" value="1"/>
</dbReference>
<evidence type="ECO:0000256" key="13">
    <source>
        <dbReference type="ARBA" id="ARBA00048321"/>
    </source>
</evidence>
<sequence>MQSSSDLTEAALIAKYDSPGPRYTSYPTALNFTAEHGEPLLVSEAQRGPLRPLSLYVHLPFCRKLCYYCGCNKLISHDPTRVDRYLDLIEREVTTRALQFAGRQVVQLHWGGGTPTYLDDRQVARLMALLRERFDFAADAECSIEIDPRGFAVERLEALRAQGFNRISIGVQDFDPLVQRTINRIQDEALVEALLDRARALAFDSINLDLIYGLPMQRREGFANTVARVIALAPDRLSVFGYAHLPSRFPAQRLFSTESLPGAAARLEMLTDTGIALERAGYRHIGMDHFARPGDELAIAQRKGRLHRNFQGYTTFGDCDLLGLGSSSISTVGHAIVQNHKSLKAYRSMIERDGHALWGGVALDRDDLLRGAAIRALICNLSVNVGEFETSQQALLQGARFVDYFADALDQLSPLIADGLVSWDGARLAVDERGRRLVRRVCMAFDRYLSPERTLRYSKVI</sequence>
<keyword evidence="8 14" id="KW-0479">Metal-binding</keyword>
<keyword evidence="5 14" id="KW-0004">4Fe-4S</keyword>
<comment type="pathway">
    <text evidence="2 14">Porphyrin-containing compound metabolism; protoporphyrin-IX biosynthesis; protoporphyrinogen-IX from coproporphyrinogen-III (AdoMet route): step 1/1.</text>
</comment>
<dbReference type="InterPro" id="IPR006638">
    <property type="entry name" value="Elp3/MiaA/NifB-like_rSAM"/>
</dbReference>
<evidence type="ECO:0000256" key="16">
    <source>
        <dbReference type="PIRSR" id="PIRSR000167-2"/>
    </source>
</evidence>
<proteinExistence type="inferred from homology"/>
<dbReference type="EC" id="1.3.98.3" evidence="14"/>
<dbReference type="GO" id="GO:0051989">
    <property type="term" value="F:coproporphyrinogen dehydrogenase activity"/>
    <property type="evidence" value="ECO:0007669"/>
    <property type="project" value="UniProtKB-EC"/>
</dbReference>
<feature type="binding site" evidence="15">
    <location>
        <begin position="68"/>
        <end position="70"/>
    </location>
    <ligand>
        <name>S-adenosyl-L-methionine</name>
        <dbReference type="ChEBI" id="CHEBI:59789"/>
        <label>2</label>
    </ligand>
</feature>
<name>A0A172YGT8_9GAMM</name>
<feature type="binding site" evidence="16">
    <location>
        <position position="62"/>
    </location>
    <ligand>
        <name>[4Fe-4S] cluster</name>
        <dbReference type="ChEBI" id="CHEBI:49883"/>
        <note>4Fe-4S-S-AdoMet</note>
    </ligand>
</feature>
<gene>
    <name evidence="18" type="ORF">A5892_14350</name>
</gene>
<keyword evidence="9 14" id="KW-0560">Oxidoreductase</keyword>
<feature type="binding site" evidence="15">
    <location>
        <position position="209"/>
    </location>
    <ligand>
        <name>S-adenosyl-L-methionine</name>
        <dbReference type="ChEBI" id="CHEBI:59789"/>
        <label>2</label>
    </ligand>
</feature>
<dbReference type="InterPro" id="IPR010723">
    <property type="entry name" value="HemN_C"/>
</dbReference>
<dbReference type="Pfam" id="PF04055">
    <property type="entry name" value="Radical_SAM"/>
    <property type="match status" value="1"/>
</dbReference>
<keyword evidence="7 14" id="KW-0949">S-adenosyl-L-methionine</keyword>
<comment type="subcellular location">
    <subcellularLocation>
        <location evidence="1 14">Cytoplasm</location>
    </subcellularLocation>
</comment>
<dbReference type="InterPro" id="IPR007197">
    <property type="entry name" value="rSAM"/>
</dbReference>
<dbReference type="STRING" id="376489.A5892_14350"/>
<dbReference type="GO" id="GO:0005737">
    <property type="term" value="C:cytoplasm"/>
    <property type="evidence" value="ECO:0007669"/>
    <property type="project" value="UniProtKB-SubCell"/>
</dbReference>
<dbReference type="Proteomes" id="UP000077875">
    <property type="component" value="Chromosome"/>
</dbReference>
<dbReference type="EMBL" id="CP015243">
    <property type="protein sequence ID" value="ANF58509.1"/>
    <property type="molecule type" value="Genomic_DNA"/>
</dbReference>
<feature type="binding site" evidence="15">
    <location>
        <position position="145"/>
    </location>
    <ligand>
        <name>S-adenosyl-L-methionine</name>
        <dbReference type="ChEBI" id="CHEBI:59789"/>
        <label>1</label>
    </ligand>
</feature>
<feature type="binding site" evidence="15">
    <location>
        <position position="243"/>
    </location>
    <ligand>
        <name>S-adenosyl-L-methionine</name>
        <dbReference type="ChEBI" id="CHEBI:59789"/>
        <label>2</label>
    </ligand>
</feature>
<feature type="binding site" evidence="15">
    <location>
        <position position="112"/>
    </location>
    <ligand>
        <name>S-adenosyl-L-methionine</name>
        <dbReference type="ChEBI" id="CHEBI:59789"/>
        <label>1</label>
    </ligand>
</feature>
<dbReference type="Gene3D" id="1.10.10.920">
    <property type="match status" value="1"/>
</dbReference>
<keyword evidence="19" id="KW-1185">Reference proteome</keyword>
<evidence type="ECO:0000256" key="5">
    <source>
        <dbReference type="ARBA" id="ARBA00022485"/>
    </source>
</evidence>
<dbReference type="InterPro" id="IPR013785">
    <property type="entry name" value="Aldolase_TIM"/>
</dbReference>